<dbReference type="AlphaFoldDB" id="A3LSQ9"/>
<evidence type="ECO:0000256" key="1">
    <source>
        <dbReference type="ARBA" id="ARBA00004141"/>
    </source>
</evidence>
<feature type="transmembrane region" description="Helical" evidence="5">
    <location>
        <begin position="224"/>
        <end position="246"/>
    </location>
</feature>
<evidence type="ECO:0000256" key="5">
    <source>
        <dbReference type="SAM" id="Phobius"/>
    </source>
</evidence>
<feature type="domain" description="Major facilitator superfamily (MFS) profile" evidence="6">
    <location>
        <begin position="12"/>
        <end position="403"/>
    </location>
</feature>
<dbReference type="FunFam" id="1.20.1250.20:FF:000286">
    <property type="entry name" value="MFS efflux transporter"/>
    <property type="match status" value="1"/>
</dbReference>
<keyword evidence="4 5" id="KW-0472">Membrane</keyword>
<reference evidence="7 8" key="1">
    <citation type="journal article" date="2007" name="Nat. Biotechnol.">
        <title>Genome sequence of the lignocellulose-bioconverting and xylose-fermenting yeast Pichia stipitis.</title>
        <authorList>
            <person name="Jeffries T.W."/>
            <person name="Grigoriev I.V."/>
            <person name="Grimwood J."/>
            <person name="Laplaza J.M."/>
            <person name="Aerts A."/>
            <person name="Salamov A."/>
            <person name="Schmutz J."/>
            <person name="Lindquist E."/>
            <person name="Dehal P."/>
            <person name="Shapiro H."/>
            <person name="Jin Y.S."/>
            <person name="Passoth V."/>
            <person name="Richardson P.M."/>
        </authorList>
    </citation>
    <scope>NUCLEOTIDE SEQUENCE [LARGE SCALE GENOMIC DNA]</scope>
    <source>
        <strain evidence="8">ATCC 58785 / CBS 6054 / NBRC 10063 / NRRL Y-11545</strain>
    </source>
</reference>
<dbReference type="OMA" id="FCANLHN"/>
<feature type="transmembrane region" description="Helical" evidence="5">
    <location>
        <begin position="289"/>
        <end position="309"/>
    </location>
</feature>
<dbReference type="PANTHER" id="PTHR23514">
    <property type="entry name" value="BYPASS OF STOP CODON PROTEIN 6"/>
    <property type="match status" value="1"/>
</dbReference>
<dbReference type="Gene3D" id="1.20.1250.20">
    <property type="entry name" value="MFS general substrate transporter like domains"/>
    <property type="match status" value="2"/>
</dbReference>
<evidence type="ECO:0000259" key="6">
    <source>
        <dbReference type="PROSITE" id="PS50850"/>
    </source>
</evidence>
<feature type="transmembrane region" description="Helical" evidence="5">
    <location>
        <begin position="349"/>
        <end position="372"/>
    </location>
</feature>
<feature type="transmembrane region" description="Helical" evidence="5">
    <location>
        <begin position="258"/>
        <end position="277"/>
    </location>
</feature>
<dbReference type="InterPro" id="IPR020846">
    <property type="entry name" value="MFS_dom"/>
</dbReference>
<keyword evidence="3 5" id="KW-1133">Transmembrane helix</keyword>
<dbReference type="eggNOG" id="ENOG502QU6M">
    <property type="taxonomic scope" value="Eukaryota"/>
</dbReference>
<dbReference type="Proteomes" id="UP000002258">
    <property type="component" value="Chromosome 4"/>
</dbReference>
<keyword evidence="8" id="KW-1185">Reference proteome</keyword>
<dbReference type="PANTHER" id="PTHR23514:SF6">
    <property type="entry name" value="MAJOR FACILITATOR SUPERFAMILY (MFS) PROFILE DOMAIN-CONTAINING PROTEIN"/>
    <property type="match status" value="1"/>
</dbReference>
<dbReference type="EMBL" id="CP000498">
    <property type="protein sequence ID" value="ABN66275.2"/>
    <property type="molecule type" value="Genomic_DNA"/>
</dbReference>
<dbReference type="InterPro" id="IPR036259">
    <property type="entry name" value="MFS_trans_sf"/>
</dbReference>
<accession>A3LSQ9</accession>
<feature type="transmembrane region" description="Helical" evidence="5">
    <location>
        <begin position="43"/>
        <end position="66"/>
    </location>
</feature>
<evidence type="ECO:0000313" key="7">
    <source>
        <dbReference type="EMBL" id="ABN66275.2"/>
    </source>
</evidence>
<name>A3LSQ9_PICST</name>
<dbReference type="GO" id="GO:0016020">
    <property type="term" value="C:membrane"/>
    <property type="evidence" value="ECO:0007669"/>
    <property type="project" value="UniProtKB-SubCell"/>
</dbReference>
<evidence type="ECO:0000256" key="2">
    <source>
        <dbReference type="ARBA" id="ARBA00022692"/>
    </source>
</evidence>
<gene>
    <name evidence="7" type="ORF">PICST_58946</name>
</gene>
<feature type="transmembrane region" description="Helical" evidence="5">
    <location>
        <begin position="135"/>
        <end position="155"/>
    </location>
</feature>
<dbReference type="GO" id="GO:0022857">
    <property type="term" value="F:transmembrane transporter activity"/>
    <property type="evidence" value="ECO:0007669"/>
    <property type="project" value="InterPro"/>
</dbReference>
<protein>
    <submittedName>
        <fullName evidence="7">Major facilitator superfamily</fullName>
    </submittedName>
</protein>
<dbReference type="SUPFAM" id="SSF103473">
    <property type="entry name" value="MFS general substrate transporter"/>
    <property type="match status" value="1"/>
</dbReference>
<evidence type="ECO:0000256" key="3">
    <source>
        <dbReference type="ARBA" id="ARBA00022989"/>
    </source>
</evidence>
<proteinExistence type="predicted"/>
<dbReference type="GeneID" id="4838591"/>
<dbReference type="Pfam" id="PF07690">
    <property type="entry name" value="MFS_1"/>
    <property type="match status" value="1"/>
</dbReference>
<dbReference type="InterPro" id="IPR011701">
    <property type="entry name" value="MFS"/>
</dbReference>
<dbReference type="HOGENOM" id="CLU_021993_1_0_1"/>
<dbReference type="PROSITE" id="PS50850">
    <property type="entry name" value="MFS"/>
    <property type="match status" value="1"/>
</dbReference>
<dbReference type="RefSeq" id="XP_001384304.2">
    <property type="nucleotide sequence ID" value="XM_001384267.1"/>
</dbReference>
<sequence length="419" mass="45846">MTYTNPPGNLFRVIVACIWAFSLGCSDGSVGVLLNYIEEQYNISYSVASILWLSNALGYIIVATLASTIENKLGRKSLVVGCLSSMLMYTLVSTGSKYPLIVIGFFFGGVGVGICVSQLNVFVSRLEKSSTALGYFHGSYGMGASVSPLIATAYVEAGIKWNYFYLILLGLMIINSITCYIGFVRGEEALKPWYAVEESGDENAEDSTAKQNLMKEALKNRMTWLTSFFVLFYQGAEVAIGGWVTTYLRDYRNNKSASIGYVASGYWFGVTFGRLVLTRLIHKVIGARRGNVILALLAILFAILTWAIPSLPIEILAITLGGIAIGPVYPLMITYVVSDGLLPRKIQVISMTITTAFGSSGGAIFPFLVGLVSQFAGAYIVFPMFIAMFTSVIVLWLLIPNTNKRKGYLSKFGFLNQIW</sequence>
<feature type="transmembrane region" description="Helical" evidence="5">
    <location>
        <begin position="378"/>
        <end position="399"/>
    </location>
</feature>
<keyword evidence="2 5" id="KW-0812">Transmembrane</keyword>
<dbReference type="KEGG" id="pic:PICST_58946"/>
<dbReference type="InterPro" id="IPR051788">
    <property type="entry name" value="MFS_Transporter"/>
</dbReference>
<organism evidence="7 8">
    <name type="scientific">Scheffersomyces stipitis (strain ATCC 58785 / CBS 6054 / NBRC 10063 / NRRL Y-11545)</name>
    <name type="common">Yeast</name>
    <name type="synonym">Pichia stipitis</name>
    <dbReference type="NCBI Taxonomy" id="322104"/>
    <lineage>
        <taxon>Eukaryota</taxon>
        <taxon>Fungi</taxon>
        <taxon>Dikarya</taxon>
        <taxon>Ascomycota</taxon>
        <taxon>Saccharomycotina</taxon>
        <taxon>Pichiomycetes</taxon>
        <taxon>Debaryomycetaceae</taxon>
        <taxon>Scheffersomyces</taxon>
    </lineage>
</organism>
<evidence type="ECO:0000313" key="8">
    <source>
        <dbReference type="Proteomes" id="UP000002258"/>
    </source>
</evidence>
<evidence type="ECO:0000256" key="4">
    <source>
        <dbReference type="ARBA" id="ARBA00023136"/>
    </source>
</evidence>
<feature type="transmembrane region" description="Helical" evidence="5">
    <location>
        <begin position="101"/>
        <end position="123"/>
    </location>
</feature>
<feature type="transmembrane region" description="Helical" evidence="5">
    <location>
        <begin position="161"/>
        <end position="183"/>
    </location>
</feature>
<dbReference type="OrthoDB" id="413079at2759"/>
<feature type="transmembrane region" description="Helical" evidence="5">
    <location>
        <begin position="12"/>
        <end position="37"/>
    </location>
</feature>
<comment type="subcellular location">
    <subcellularLocation>
        <location evidence="1">Membrane</location>
        <topology evidence="1">Multi-pass membrane protein</topology>
    </subcellularLocation>
</comment>
<feature type="transmembrane region" description="Helical" evidence="5">
    <location>
        <begin position="315"/>
        <end position="337"/>
    </location>
</feature>
<dbReference type="InParanoid" id="A3LSQ9"/>